<sequence length="195" mass="22542">MKNMLPIILSVAKEIADNKEIIAIKALHSQESDSTVLNHYNTRAKELFSEFVQLVSTHLLNNQQEFHSENLQLETAEKIPEADAEEFHTVILSAIPYLSSALWQYIMEDSENKGLTIFDLREMHAIIEPYIHRIAQKYMSLFFYTIRQRADSLKDKINEISVPVIKLIDKVGKCPLIGFIDDNQAHEIMEKTLRK</sequence>
<name>A0A1G8L3Q9_9BACI</name>
<keyword evidence="2" id="KW-1185">Reference proteome</keyword>
<evidence type="ECO:0008006" key="3">
    <source>
        <dbReference type="Google" id="ProtNLM"/>
    </source>
</evidence>
<dbReference type="Proteomes" id="UP000199017">
    <property type="component" value="Unassembled WGS sequence"/>
</dbReference>
<dbReference type="STRING" id="930129.SAMN05216352_108141"/>
<gene>
    <name evidence="1" type="ORF">SAMN05216352_108141</name>
</gene>
<protein>
    <recommendedName>
        <fullName evidence="3">RsbT co-antagonist protein RsbR</fullName>
    </recommendedName>
</protein>
<reference evidence="1 2" key="1">
    <citation type="submission" date="2016-10" db="EMBL/GenBank/DDBJ databases">
        <authorList>
            <person name="de Groot N.N."/>
        </authorList>
    </citation>
    <scope>NUCLEOTIDE SEQUENCE [LARGE SCALE GENOMIC DNA]</scope>
    <source>
        <strain evidence="2">P4B,CCM 7963,CECT 7998,DSM 25260,IBRC-M 10614,KCTC 13821</strain>
    </source>
</reference>
<dbReference type="AlphaFoldDB" id="A0A1G8L3Q9"/>
<proteinExistence type="predicted"/>
<accession>A0A1G8L3Q9</accession>
<organism evidence="1 2">
    <name type="scientific">Alteribacillus bidgolensis</name>
    <dbReference type="NCBI Taxonomy" id="930129"/>
    <lineage>
        <taxon>Bacteria</taxon>
        <taxon>Bacillati</taxon>
        <taxon>Bacillota</taxon>
        <taxon>Bacilli</taxon>
        <taxon>Bacillales</taxon>
        <taxon>Bacillaceae</taxon>
        <taxon>Alteribacillus</taxon>
    </lineage>
</organism>
<dbReference type="EMBL" id="FNDU01000008">
    <property type="protein sequence ID" value="SDI50343.1"/>
    <property type="molecule type" value="Genomic_DNA"/>
</dbReference>
<dbReference type="OrthoDB" id="2677458at2"/>
<dbReference type="RefSeq" id="WP_091586035.1">
    <property type="nucleotide sequence ID" value="NZ_FNDU01000008.1"/>
</dbReference>
<evidence type="ECO:0000313" key="1">
    <source>
        <dbReference type="EMBL" id="SDI50343.1"/>
    </source>
</evidence>
<evidence type="ECO:0000313" key="2">
    <source>
        <dbReference type="Proteomes" id="UP000199017"/>
    </source>
</evidence>